<dbReference type="InterPro" id="IPR001173">
    <property type="entry name" value="Glyco_trans_2-like"/>
</dbReference>
<dbReference type="SUPFAM" id="SSF53448">
    <property type="entry name" value="Nucleotide-diphospho-sugar transferases"/>
    <property type="match status" value="1"/>
</dbReference>
<reference evidence="3" key="1">
    <citation type="journal article" date="2023" name="Mol. Biol. Evol.">
        <title>Third-Generation Sequencing Reveals the Adaptive Role of the Epigenome in Three Deep-Sea Polychaetes.</title>
        <authorList>
            <person name="Perez M."/>
            <person name="Aroh O."/>
            <person name="Sun Y."/>
            <person name="Lan Y."/>
            <person name="Juniper S.K."/>
            <person name="Young C.R."/>
            <person name="Angers B."/>
            <person name="Qian P.Y."/>
        </authorList>
    </citation>
    <scope>NUCLEOTIDE SEQUENCE</scope>
    <source>
        <strain evidence="3">R07B-5</strain>
    </source>
</reference>
<evidence type="ECO:0000256" key="1">
    <source>
        <dbReference type="ARBA" id="ARBA00023157"/>
    </source>
</evidence>
<sequence>MCDGNKNQIVGTVHTCPIYVVNNGLFSNVKTYCLRTEAHKTILENYVATVFKDMTIRIYRTPKQLGLIHARNVGVRLAQGPVVVVMDIHFEVQEHWLEALLWEIKQNNRTMASPTLDWMFPAPNGTWTYEHGSATLKTYWMWDCSVGFDHIPINEREKIETKTDSIPYVSHTFSQQSNGTVL</sequence>
<dbReference type="GO" id="GO:0004653">
    <property type="term" value="F:polypeptide N-acetylgalactosaminyltransferase activity"/>
    <property type="evidence" value="ECO:0007669"/>
    <property type="project" value="TreeGrafter"/>
</dbReference>
<evidence type="ECO:0000313" key="3">
    <source>
        <dbReference type="EMBL" id="KAK2193681.1"/>
    </source>
</evidence>
<dbReference type="Pfam" id="PF00535">
    <property type="entry name" value="Glycos_transf_2"/>
    <property type="match status" value="1"/>
</dbReference>
<proteinExistence type="predicted"/>
<dbReference type="Proteomes" id="UP001209878">
    <property type="component" value="Unassembled WGS sequence"/>
</dbReference>
<name>A0AAD9PF57_RIDPI</name>
<dbReference type="AlphaFoldDB" id="A0AAD9PF57"/>
<feature type="domain" description="Glycosyltransferase 2-like" evidence="2">
    <location>
        <begin position="40"/>
        <end position="138"/>
    </location>
</feature>
<dbReference type="InterPro" id="IPR029044">
    <property type="entry name" value="Nucleotide-diphossugar_trans"/>
</dbReference>
<dbReference type="GO" id="GO:0006493">
    <property type="term" value="P:protein O-linked glycosylation"/>
    <property type="evidence" value="ECO:0007669"/>
    <property type="project" value="TreeGrafter"/>
</dbReference>
<dbReference type="PANTHER" id="PTHR11675:SF131">
    <property type="entry name" value="POLYPEPTIDE N-ACETYLGALACTOSAMINYLTRANSFERASE 9-RELATED"/>
    <property type="match status" value="1"/>
</dbReference>
<accession>A0AAD9PF57</accession>
<dbReference type="GO" id="GO:0005794">
    <property type="term" value="C:Golgi apparatus"/>
    <property type="evidence" value="ECO:0007669"/>
    <property type="project" value="TreeGrafter"/>
</dbReference>
<dbReference type="Gene3D" id="3.90.550.10">
    <property type="entry name" value="Spore Coat Polysaccharide Biosynthesis Protein SpsA, Chain A"/>
    <property type="match status" value="1"/>
</dbReference>
<evidence type="ECO:0000259" key="2">
    <source>
        <dbReference type="Pfam" id="PF00535"/>
    </source>
</evidence>
<protein>
    <recommendedName>
        <fullName evidence="2">Glycosyltransferase 2-like domain-containing protein</fullName>
    </recommendedName>
</protein>
<evidence type="ECO:0000313" key="4">
    <source>
        <dbReference type="Proteomes" id="UP001209878"/>
    </source>
</evidence>
<keyword evidence="4" id="KW-1185">Reference proteome</keyword>
<gene>
    <name evidence="3" type="ORF">NP493_8g05013</name>
</gene>
<organism evidence="3 4">
    <name type="scientific">Ridgeia piscesae</name>
    <name type="common">Tubeworm</name>
    <dbReference type="NCBI Taxonomy" id="27915"/>
    <lineage>
        <taxon>Eukaryota</taxon>
        <taxon>Metazoa</taxon>
        <taxon>Spiralia</taxon>
        <taxon>Lophotrochozoa</taxon>
        <taxon>Annelida</taxon>
        <taxon>Polychaeta</taxon>
        <taxon>Sedentaria</taxon>
        <taxon>Canalipalpata</taxon>
        <taxon>Sabellida</taxon>
        <taxon>Siboglinidae</taxon>
        <taxon>Ridgeia</taxon>
    </lineage>
</organism>
<dbReference type="EMBL" id="JAODUO010000008">
    <property type="protein sequence ID" value="KAK2193681.1"/>
    <property type="molecule type" value="Genomic_DNA"/>
</dbReference>
<dbReference type="PANTHER" id="PTHR11675">
    <property type="entry name" value="N-ACETYLGALACTOSAMINYLTRANSFERASE"/>
    <property type="match status" value="1"/>
</dbReference>
<comment type="caution">
    <text evidence="3">The sequence shown here is derived from an EMBL/GenBank/DDBJ whole genome shotgun (WGS) entry which is preliminary data.</text>
</comment>
<keyword evidence="1" id="KW-1015">Disulfide bond</keyword>